<sequence>MLVVIRAFVQSRLLIFPQELTDQIIEELQDDIVALKSCSLVCRSWLFSSRGHLFRKLIFTRNNAAQLSTFITGPPRSAIPPYVRRIEFHGAEFLFGPESHFLGHFSSKVTHLHFRDIVFGSLLALLDVVCKFPVLQSLGLVNVKWAIPDPLDQKKIQRRALPLSMVHMQLYHIPFRSFMIWLMSHAKFPTVPSLEIGPLEEPDIPYTGSYMASIGSNLQYLSFSFGFGENGHICSYELLRKMDQEKPEPDSSSISPIAYHYWKVFGISACDRLACFTSLRTLRIDGFLDSSAIHQSTALFWAPRLLASIRSYNIRSIILGLKLSRAGELDAYNVNWEFLDVTLMSDAYANLRSVEFEVDGRVNIDGVAGLLEARLPKVASRGLLRFLKPV</sequence>
<dbReference type="EMBL" id="KL142369">
    <property type="protein sequence ID" value="KDR82391.1"/>
    <property type="molecule type" value="Genomic_DNA"/>
</dbReference>
<proteinExistence type="predicted"/>
<evidence type="ECO:0000313" key="2">
    <source>
        <dbReference type="Proteomes" id="UP000027222"/>
    </source>
</evidence>
<accession>A0A067TGX5</accession>
<gene>
    <name evidence="1" type="ORF">GALMADRAFT_151529</name>
</gene>
<dbReference type="SUPFAM" id="SSF81383">
    <property type="entry name" value="F-box domain"/>
    <property type="match status" value="1"/>
</dbReference>
<evidence type="ECO:0008006" key="3">
    <source>
        <dbReference type="Google" id="ProtNLM"/>
    </source>
</evidence>
<dbReference type="InterPro" id="IPR036047">
    <property type="entry name" value="F-box-like_dom_sf"/>
</dbReference>
<dbReference type="OrthoDB" id="2789810at2759"/>
<keyword evidence="2" id="KW-1185">Reference proteome</keyword>
<name>A0A067TGX5_GALM3</name>
<dbReference type="Proteomes" id="UP000027222">
    <property type="component" value="Unassembled WGS sequence"/>
</dbReference>
<organism evidence="1 2">
    <name type="scientific">Galerina marginata (strain CBS 339.88)</name>
    <dbReference type="NCBI Taxonomy" id="685588"/>
    <lineage>
        <taxon>Eukaryota</taxon>
        <taxon>Fungi</taxon>
        <taxon>Dikarya</taxon>
        <taxon>Basidiomycota</taxon>
        <taxon>Agaricomycotina</taxon>
        <taxon>Agaricomycetes</taxon>
        <taxon>Agaricomycetidae</taxon>
        <taxon>Agaricales</taxon>
        <taxon>Agaricineae</taxon>
        <taxon>Strophariaceae</taxon>
        <taxon>Galerina</taxon>
    </lineage>
</organism>
<protein>
    <recommendedName>
        <fullName evidence="3">F-box domain-containing protein</fullName>
    </recommendedName>
</protein>
<reference evidence="2" key="1">
    <citation type="journal article" date="2014" name="Proc. Natl. Acad. Sci. U.S.A.">
        <title>Extensive sampling of basidiomycete genomes demonstrates inadequacy of the white-rot/brown-rot paradigm for wood decay fungi.</title>
        <authorList>
            <person name="Riley R."/>
            <person name="Salamov A.A."/>
            <person name="Brown D.W."/>
            <person name="Nagy L.G."/>
            <person name="Floudas D."/>
            <person name="Held B.W."/>
            <person name="Levasseur A."/>
            <person name="Lombard V."/>
            <person name="Morin E."/>
            <person name="Otillar R."/>
            <person name="Lindquist E.A."/>
            <person name="Sun H."/>
            <person name="LaButti K.M."/>
            <person name="Schmutz J."/>
            <person name="Jabbour D."/>
            <person name="Luo H."/>
            <person name="Baker S.E."/>
            <person name="Pisabarro A.G."/>
            <person name="Walton J.D."/>
            <person name="Blanchette R.A."/>
            <person name="Henrissat B."/>
            <person name="Martin F."/>
            <person name="Cullen D."/>
            <person name="Hibbett D.S."/>
            <person name="Grigoriev I.V."/>
        </authorList>
    </citation>
    <scope>NUCLEOTIDE SEQUENCE [LARGE SCALE GENOMIC DNA]</scope>
    <source>
        <strain evidence="2">CBS 339.88</strain>
    </source>
</reference>
<dbReference type="AlphaFoldDB" id="A0A067TGX5"/>
<dbReference type="STRING" id="685588.A0A067TGX5"/>
<dbReference type="HOGENOM" id="CLU_036316_4_2_1"/>
<evidence type="ECO:0000313" key="1">
    <source>
        <dbReference type="EMBL" id="KDR82391.1"/>
    </source>
</evidence>